<dbReference type="PROSITE" id="PS00648">
    <property type="entry name" value="RIBONUCLEASE_P"/>
    <property type="match status" value="1"/>
</dbReference>
<evidence type="ECO:0000256" key="4">
    <source>
        <dbReference type="ARBA" id="ARBA00022759"/>
    </source>
</evidence>
<dbReference type="RefSeq" id="WP_369453878.1">
    <property type="nucleotide sequence ID" value="NZ_JBGCUO010000001.1"/>
</dbReference>
<comment type="similarity">
    <text evidence="7">Belongs to the RnpA family.</text>
</comment>
<evidence type="ECO:0000256" key="5">
    <source>
        <dbReference type="ARBA" id="ARBA00022801"/>
    </source>
</evidence>
<keyword evidence="5 7" id="KW-0378">Hydrolase</keyword>
<dbReference type="PANTHER" id="PTHR33992:SF1">
    <property type="entry name" value="RIBONUCLEASE P PROTEIN COMPONENT"/>
    <property type="match status" value="1"/>
</dbReference>
<comment type="caution">
    <text evidence="9">The sequence shown here is derived from an EMBL/GenBank/DDBJ whole genome shotgun (WGS) entry which is preliminary data.</text>
</comment>
<dbReference type="PANTHER" id="PTHR33992">
    <property type="entry name" value="RIBONUCLEASE P PROTEIN COMPONENT"/>
    <property type="match status" value="1"/>
</dbReference>
<dbReference type="Gene3D" id="3.30.230.10">
    <property type="match status" value="1"/>
</dbReference>
<dbReference type="Pfam" id="PF00825">
    <property type="entry name" value="Ribonuclease_P"/>
    <property type="match status" value="1"/>
</dbReference>
<reference evidence="9 10" key="1">
    <citation type="submission" date="2024-07" db="EMBL/GenBank/DDBJ databases">
        <authorList>
            <person name="Ren Q."/>
        </authorList>
    </citation>
    <scope>NUCLEOTIDE SEQUENCE [LARGE SCALE GENOMIC DNA]</scope>
    <source>
        <strain evidence="9 10">REN37</strain>
    </source>
</reference>
<sequence length="124" mass="14044">MNDSSPDLCFPISARLLTSADFKAVFDQATVKSGSRNFLLLSRKNGEDCARVGLVVAKKRARRAVDRNRVKRVARESFRLRRAQMPALDIVVLLRGNLHDPAPNTLRSELDELWDKLLAKWNQA</sequence>
<evidence type="ECO:0000256" key="2">
    <source>
        <dbReference type="ARBA" id="ARBA00022694"/>
    </source>
</evidence>
<protein>
    <recommendedName>
        <fullName evidence="7 8">Ribonuclease P protein component</fullName>
        <shortName evidence="7">RNase P protein</shortName>
        <shortName evidence="7">RNaseP protein</shortName>
        <ecNumber evidence="7 8">3.1.26.5</ecNumber>
    </recommendedName>
    <alternativeName>
        <fullName evidence="7">Protein C5</fullName>
    </alternativeName>
</protein>
<dbReference type="NCBIfam" id="TIGR00188">
    <property type="entry name" value="rnpA"/>
    <property type="match status" value="1"/>
</dbReference>
<dbReference type="GO" id="GO:0004526">
    <property type="term" value="F:ribonuclease P activity"/>
    <property type="evidence" value="ECO:0007669"/>
    <property type="project" value="UniProtKB-EC"/>
</dbReference>
<keyword evidence="10" id="KW-1185">Reference proteome</keyword>
<keyword evidence="4 7" id="KW-0255">Endonuclease</keyword>
<evidence type="ECO:0000256" key="6">
    <source>
        <dbReference type="ARBA" id="ARBA00022884"/>
    </source>
</evidence>
<accession>A0ABV4AFW0</accession>
<dbReference type="SUPFAM" id="SSF54211">
    <property type="entry name" value="Ribosomal protein S5 domain 2-like"/>
    <property type="match status" value="1"/>
</dbReference>
<organism evidence="9 10">
    <name type="scientific">Isoalcanivorax beigongshangi</name>
    <dbReference type="NCBI Taxonomy" id="3238810"/>
    <lineage>
        <taxon>Bacteria</taxon>
        <taxon>Pseudomonadati</taxon>
        <taxon>Pseudomonadota</taxon>
        <taxon>Gammaproteobacteria</taxon>
        <taxon>Oceanospirillales</taxon>
        <taxon>Alcanivoracaceae</taxon>
        <taxon>Isoalcanivorax</taxon>
    </lineage>
</organism>
<comment type="function">
    <text evidence="1 7">RNaseP catalyzes the removal of the 5'-leader sequence from pre-tRNA to produce the mature 5'-terminus. It can also cleave other RNA substrates such as 4.5S RNA. The protein component plays an auxiliary but essential role in vivo by binding to the 5'-leader sequence and broadening the substrate specificity of the ribozyme.</text>
</comment>
<dbReference type="Proteomes" id="UP001562065">
    <property type="component" value="Unassembled WGS sequence"/>
</dbReference>
<evidence type="ECO:0000313" key="10">
    <source>
        <dbReference type="Proteomes" id="UP001562065"/>
    </source>
</evidence>
<evidence type="ECO:0000256" key="7">
    <source>
        <dbReference type="HAMAP-Rule" id="MF_00227"/>
    </source>
</evidence>
<evidence type="ECO:0000256" key="3">
    <source>
        <dbReference type="ARBA" id="ARBA00022722"/>
    </source>
</evidence>
<keyword evidence="3 7" id="KW-0540">Nuclease</keyword>
<dbReference type="InterPro" id="IPR020568">
    <property type="entry name" value="Ribosomal_Su5_D2-typ_SF"/>
</dbReference>
<keyword evidence="6 7" id="KW-0694">RNA-binding</keyword>
<keyword evidence="2 7" id="KW-0819">tRNA processing</keyword>
<evidence type="ECO:0000313" key="9">
    <source>
        <dbReference type="EMBL" id="MEY1660631.1"/>
    </source>
</evidence>
<dbReference type="HAMAP" id="MF_00227">
    <property type="entry name" value="RNase_P"/>
    <property type="match status" value="1"/>
</dbReference>
<evidence type="ECO:0000256" key="1">
    <source>
        <dbReference type="ARBA" id="ARBA00002663"/>
    </source>
</evidence>
<dbReference type="EC" id="3.1.26.5" evidence="7 8"/>
<proteinExistence type="inferred from homology"/>
<gene>
    <name evidence="7 9" type="primary">rnpA</name>
    <name evidence="9" type="ORF">AB5I84_00545</name>
</gene>
<evidence type="ECO:0000256" key="8">
    <source>
        <dbReference type="NCBIfam" id="TIGR00188"/>
    </source>
</evidence>
<dbReference type="InterPro" id="IPR000100">
    <property type="entry name" value="RNase_P"/>
</dbReference>
<dbReference type="InterPro" id="IPR014721">
    <property type="entry name" value="Ribsml_uS5_D2-typ_fold_subgr"/>
</dbReference>
<comment type="catalytic activity">
    <reaction evidence="7">
        <text>Endonucleolytic cleavage of RNA, removing 5'-extranucleotides from tRNA precursor.</text>
        <dbReference type="EC" id="3.1.26.5"/>
    </reaction>
</comment>
<dbReference type="EMBL" id="JBGCUO010000001">
    <property type="protein sequence ID" value="MEY1660631.1"/>
    <property type="molecule type" value="Genomic_DNA"/>
</dbReference>
<comment type="subunit">
    <text evidence="7">Consists of a catalytic RNA component (M1 or rnpB) and a protein subunit.</text>
</comment>
<dbReference type="InterPro" id="IPR020539">
    <property type="entry name" value="RNase_P_CS"/>
</dbReference>
<name>A0ABV4AFW0_9GAMM</name>